<dbReference type="PANTHER" id="PTHR36917">
    <property type="entry name" value="INTRACELLULAR SEPTATION PROTEIN A-RELATED"/>
    <property type="match status" value="1"/>
</dbReference>
<keyword evidence="5" id="KW-0997">Cell inner membrane</keyword>
<evidence type="ECO:0000313" key="6">
    <source>
        <dbReference type="EMBL" id="RRJ84215.1"/>
    </source>
</evidence>
<evidence type="ECO:0000256" key="5">
    <source>
        <dbReference type="HAMAP-Rule" id="MF_00189"/>
    </source>
</evidence>
<comment type="caution">
    <text evidence="6">The sequence shown here is derived from an EMBL/GenBank/DDBJ whole genome shotgun (WGS) entry which is preliminary data.</text>
</comment>
<comment type="subcellular location">
    <subcellularLocation>
        <location evidence="5">Cell inner membrane</location>
        <topology evidence="5">Multi-pass membrane protein</topology>
    </subcellularLocation>
</comment>
<feature type="transmembrane region" description="Helical" evidence="5">
    <location>
        <begin position="174"/>
        <end position="192"/>
    </location>
</feature>
<evidence type="ECO:0000256" key="1">
    <source>
        <dbReference type="ARBA" id="ARBA00022475"/>
    </source>
</evidence>
<dbReference type="RefSeq" id="WP_125014642.1">
    <property type="nucleotide sequence ID" value="NZ_QWEZ01000001.1"/>
</dbReference>
<dbReference type="NCBIfam" id="NF001325">
    <property type="entry name" value="PRK00259.1-3"/>
    <property type="match status" value="1"/>
</dbReference>
<feature type="transmembrane region" description="Helical" evidence="5">
    <location>
        <begin position="144"/>
        <end position="162"/>
    </location>
</feature>
<keyword evidence="4 5" id="KW-0472">Membrane</keyword>
<dbReference type="EMBL" id="QWEZ01000001">
    <property type="protein sequence ID" value="RRJ84215.1"/>
    <property type="molecule type" value="Genomic_DNA"/>
</dbReference>
<gene>
    <name evidence="5" type="primary">yciB</name>
    <name evidence="6" type="ORF">D0544_03635</name>
</gene>
<dbReference type="GO" id="GO:0005886">
    <property type="term" value="C:plasma membrane"/>
    <property type="evidence" value="ECO:0007669"/>
    <property type="project" value="UniProtKB-SubCell"/>
</dbReference>
<dbReference type="InterPro" id="IPR006008">
    <property type="entry name" value="YciB"/>
</dbReference>
<name>A0A3P3VND5_9GAMM</name>
<evidence type="ECO:0000256" key="3">
    <source>
        <dbReference type="ARBA" id="ARBA00022989"/>
    </source>
</evidence>
<feature type="transmembrane region" description="Helical" evidence="5">
    <location>
        <begin position="7"/>
        <end position="25"/>
    </location>
</feature>
<protein>
    <recommendedName>
        <fullName evidence="5">Inner membrane-spanning protein YciB</fullName>
    </recommendedName>
</protein>
<reference evidence="6 7" key="1">
    <citation type="submission" date="2018-08" db="EMBL/GenBank/DDBJ databases">
        <authorList>
            <person name="Khan S.A."/>
        </authorList>
    </citation>
    <scope>NUCLEOTIDE SEQUENCE [LARGE SCALE GENOMIC DNA]</scope>
    <source>
        <strain evidence="6 7">GTF-13</strain>
    </source>
</reference>
<feature type="transmembrane region" description="Helical" evidence="5">
    <location>
        <begin position="45"/>
        <end position="62"/>
    </location>
</feature>
<dbReference type="AlphaFoldDB" id="A0A3P3VND5"/>
<comment type="function">
    <text evidence="5">Plays a role in cell envelope biogenesis, maintenance of cell envelope integrity and membrane homeostasis.</text>
</comment>
<dbReference type="HAMAP" id="MF_00189">
    <property type="entry name" value="YciB"/>
    <property type="match status" value="1"/>
</dbReference>
<feature type="transmembrane region" description="Helical" evidence="5">
    <location>
        <begin position="74"/>
        <end position="91"/>
    </location>
</feature>
<keyword evidence="7" id="KW-1185">Reference proteome</keyword>
<keyword evidence="1 5" id="KW-1003">Cell membrane</keyword>
<comment type="similarity">
    <text evidence="5">Belongs to the YciB family.</text>
</comment>
<evidence type="ECO:0000313" key="7">
    <source>
        <dbReference type="Proteomes" id="UP000280792"/>
    </source>
</evidence>
<feature type="transmembrane region" description="Helical" evidence="5">
    <location>
        <begin position="103"/>
        <end position="124"/>
    </location>
</feature>
<dbReference type="Pfam" id="PF04279">
    <property type="entry name" value="IspA"/>
    <property type="match status" value="1"/>
</dbReference>
<evidence type="ECO:0000256" key="4">
    <source>
        <dbReference type="ARBA" id="ARBA00023136"/>
    </source>
</evidence>
<keyword evidence="2 5" id="KW-0812">Transmembrane</keyword>
<evidence type="ECO:0000256" key="2">
    <source>
        <dbReference type="ARBA" id="ARBA00022692"/>
    </source>
</evidence>
<reference evidence="6 7" key="2">
    <citation type="submission" date="2018-12" db="EMBL/GenBank/DDBJ databases">
        <title>Simiduia agarivorans gen. nov., sp. nov., a marine, agarolytic bacterium isolated from shallow coastal water from Keelung, Taiwan.</title>
        <authorList>
            <person name="Shieh W.Y."/>
        </authorList>
    </citation>
    <scope>NUCLEOTIDE SEQUENCE [LARGE SCALE GENOMIC DNA]</scope>
    <source>
        <strain evidence="6 7">GTF-13</strain>
    </source>
</reference>
<keyword evidence="3 5" id="KW-1133">Transmembrane helix</keyword>
<proteinExistence type="inferred from homology"/>
<organism evidence="6 7">
    <name type="scientific">Aestuariirhabdus litorea</name>
    <dbReference type="NCBI Taxonomy" id="2528527"/>
    <lineage>
        <taxon>Bacteria</taxon>
        <taxon>Pseudomonadati</taxon>
        <taxon>Pseudomonadota</taxon>
        <taxon>Gammaproteobacteria</taxon>
        <taxon>Oceanospirillales</taxon>
        <taxon>Aestuariirhabdaceae</taxon>
        <taxon>Aestuariirhabdus</taxon>
    </lineage>
</organism>
<sequence length="209" mass="23434">MKLLVDFLPIVIFFIVYKFSAELIAPLSGVLAPDTFELLSQAQPIIIATAVLIPATFLQILYTRWATGKIEKMHLVTLALVVVLGGATVLFGDKSFIQWKPTIVNWLFAGVFLGSQFIGSKNLIQRMMDTKFTMPAEIWKRLNYGWVAFFVFAGAINLYVAFTMSEESWVNFKLFGMLGLTLVFIIAQGIYLSRHIQEPTSSEHGTQQG</sequence>
<dbReference type="PANTHER" id="PTHR36917:SF1">
    <property type="entry name" value="INNER MEMBRANE-SPANNING PROTEIN YCIB"/>
    <property type="match status" value="1"/>
</dbReference>
<dbReference type="Proteomes" id="UP000280792">
    <property type="component" value="Unassembled WGS sequence"/>
</dbReference>
<accession>A0A3P3VND5</accession>
<dbReference type="NCBIfam" id="TIGR00997">
    <property type="entry name" value="ispZ"/>
    <property type="match status" value="1"/>
</dbReference>